<keyword evidence="3 5" id="KW-0808">Transferase</keyword>
<dbReference type="Gene3D" id="3.40.50.150">
    <property type="entry name" value="Vaccinia Virus protein VP39"/>
    <property type="match status" value="1"/>
</dbReference>
<dbReference type="AlphaFoldDB" id="A0A3B1CMK2"/>
<dbReference type="GO" id="GO:0005737">
    <property type="term" value="C:cytoplasm"/>
    <property type="evidence" value="ECO:0007669"/>
    <property type="project" value="TreeGrafter"/>
</dbReference>
<dbReference type="InterPro" id="IPR002903">
    <property type="entry name" value="RsmH"/>
</dbReference>
<dbReference type="PANTHER" id="PTHR11265">
    <property type="entry name" value="S-ADENOSYL-METHYLTRANSFERASE MRAW"/>
    <property type="match status" value="1"/>
</dbReference>
<organism evidence="5">
    <name type="scientific">hydrothermal vent metagenome</name>
    <dbReference type="NCBI Taxonomy" id="652676"/>
    <lineage>
        <taxon>unclassified sequences</taxon>
        <taxon>metagenomes</taxon>
        <taxon>ecological metagenomes</taxon>
    </lineage>
</organism>
<name>A0A3B1CMK2_9ZZZZ</name>
<dbReference type="PIRSF" id="PIRSF004486">
    <property type="entry name" value="MraW"/>
    <property type="match status" value="1"/>
</dbReference>
<dbReference type="Pfam" id="PF01795">
    <property type="entry name" value="Methyltransf_5"/>
    <property type="match status" value="1"/>
</dbReference>
<dbReference type="EMBL" id="UOGD01000088">
    <property type="protein sequence ID" value="VAX17947.1"/>
    <property type="molecule type" value="Genomic_DNA"/>
</dbReference>
<dbReference type="SUPFAM" id="SSF53335">
    <property type="entry name" value="S-adenosyl-L-methionine-dependent methyltransferases"/>
    <property type="match status" value="1"/>
</dbReference>
<dbReference type="NCBIfam" id="TIGR00006">
    <property type="entry name" value="16S rRNA (cytosine(1402)-N(4))-methyltransferase RsmH"/>
    <property type="match status" value="1"/>
</dbReference>
<sequence>MLYHTPVLLDETVEYLVTDSSGVYFEGTIGFGGHTKKILSKLTKSAKYIGTDKDSTAYDHCRTLFKDDSRVKLFNTSFTNILNISRIEFIEKYDGIFADLGVSSFQLDNKDSGFTYRENSPLDLRMDKSKGYPASFVVNTFKEEEIANIIYKYGEERNSRSIAKRIVEHRKVSKIETTEQLRRIVEEITPSRVVNKSLSRIFQAFRIFVNDELNELEDFLEKSLSILKKGGRIVIITFHSLEDRIVKEFFKQQTLTCVCPPEFPICVCDTTPSLKILTKKPVVPTDEEIDENSRSRSAKLRVAEKI</sequence>
<protein>
    <submittedName>
        <fullName evidence="5">16S rRNA (Cytosine(1402)-N(4))-methyltransferase</fullName>
        <ecNumber evidence="5">2.1.1.199</ecNumber>
    </submittedName>
</protein>
<proteinExistence type="inferred from homology"/>
<dbReference type="GO" id="GO:0070475">
    <property type="term" value="P:rRNA base methylation"/>
    <property type="evidence" value="ECO:0007669"/>
    <property type="project" value="TreeGrafter"/>
</dbReference>
<evidence type="ECO:0000256" key="1">
    <source>
        <dbReference type="ARBA" id="ARBA00010396"/>
    </source>
</evidence>
<dbReference type="HAMAP" id="MF_01007">
    <property type="entry name" value="16SrRNA_methyltr_H"/>
    <property type="match status" value="1"/>
</dbReference>
<evidence type="ECO:0000256" key="4">
    <source>
        <dbReference type="ARBA" id="ARBA00022691"/>
    </source>
</evidence>
<dbReference type="InterPro" id="IPR029063">
    <property type="entry name" value="SAM-dependent_MTases_sf"/>
</dbReference>
<evidence type="ECO:0000256" key="3">
    <source>
        <dbReference type="ARBA" id="ARBA00022679"/>
    </source>
</evidence>
<comment type="similarity">
    <text evidence="1">Belongs to the methyltransferase superfamily. RsmH family.</text>
</comment>
<reference evidence="5" key="1">
    <citation type="submission" date="2018-06" db="EMBL/GenBank/DDBJ databases">
        <authorList>
            <person name="Zhirakovskaya E."/>
        </authorList>
    </citation>
    <scope>NUCLEOTIDE SEQUENCE</scope>
</reference>
<keyword evidence="2 5" id="KW-0489">Methyltransferase</keyword>
<accession>A0A3B1CMK2</accession>
<dbReference type="SUPFAM" id="SSF81799">
    <property type="entry name" value="Putative methyltransferase TM0872, insert domain"/>
    <property type="match status" value="1"/>
</dbReference>
<gene>
    <name evidence="5" type="ORF">MNBD_IGNAVI01-2856</name>
</gene>
<keyword evidence="4" id="KW-0949">S-adenosyl-L-methionine</keyword>
<dbReference type="PANTHER" id="PTHR11265:SF0">
    <property type="entry name" value="12S RRNA N4-METHYLCYTIDINE METHYLTRANSFERASE"/>
    <property type="match status" value="1"/>
</dbReference>
<evidence type="ECO:0000256" key="2">
    <source>
        <dbReference type="ARBA" id="ARBA00022603"/>
    </source>
</evidence>
<dbReference type="Gene3D" id="1.10.150.170">
    <property type="entry name" value="Putative methyltransferase TM0872, insert domain"/>
    <property type="match status" value="1"/>
</dbReference>
<dbReference type="InterPro" id="IPR023397">
    <property type="entry name" value="SAM-dep_MeTrfase_MraW_recog"/>
</dbReference>
<dbReference type="EC" id="2.1.1.199" evidence="5"/>
<evidence type="ECO:0000313" key="5">
    <source>
        <dbReference type="EMBL" id="VAX17947.1"/>
    </source>
</evidence>
<dbReference type="GO" id="GO:0071424">
    <property type="term" value="F:rRNA (cytosine-N4-)-methyltransferase activity"/>
    <property type="evidence" value="ECO:0007669"/>
    <property type="project" value="TreeGrafter"/>
</dbReference>